<name>A0ABV7Y387_9ACTN</name>
<evidence type="ECO:0000313" key="2">
    <source>
        <dbReference type="Proteomes" id="UP001595699"/>
    </source>
</evidence>
<dbReference type="Proteomes" id="UP001595699">
    <property type="component" value="Unassembled WGS sequence"/>
</dbReference>
<comment type="caution">
    <text evidence="1">The sequence shown here is derived from an EMBL/GenBank/DDBJ whole genome shotgun (WGS) entry which is preliminary data.</text>
</comment>
<dbReference type="RefSeq" id="WP_205122345.1">
    <property type="nucleotide sequence ID" value="NZ_JAFBCM010000001.1"/>
</dbReference>
<evidence type="ECO:0000313" key="1">
    <source>
        <dbReference type="EMBL" id="MFC3759244.1"/>
    </source>
</evidence>
<proteinExistence type="predicted"/>
<organism evidence="1 2">
    <name type="scientific">Tenggerimyces flavus</name>
    <dbReference type="NCBI Taxonomy" id="1708749"/>
    <lineage>
        <taxon>Bacteria</taxon>
        <taxon>Bacillati</taxon>
        <taxon>Actinomycetota</taxon>
        <taxon>Actinomycetes</taxon>
        <taxon>Propionibacteriales</taxon>
        <taxon>Nocardioidaceae</taxon>
        <taxon>Tenggerimyces</taxon>
    </lineage>
</organism>
<reference evidence="2" key="1">
    <citation type="journal article" date="2019" name="Int. J. Syst. Evol. Microbiol.">
        <title>The Global Catalogue of Microorganisms (GCM) 10K type strain sequencing project: providing services to taxonomists for standard genome sequencing and annotation.</title>
        <authorList>
            <consortium name="The Broad Institute Genomics Platform"/>
            <consortium name="The Broad Institute Genome Sequencing Center for Infectious Disease"/>
            <person name="Wu L."/>
            <person name="Ma J."/>
        </authorList>
    </citation>
    <scope>NUCLEOTIDE SEQUENCE [LARGE SCALE GENOMIC DNA]</scope>
    <source>
        <strain evidence="2">CGMCC 4.7241</strain>
    </source>
</reference>
<dbReference type="Gene3D" id="3.40.50.1010">
    <property type="entry name" value="5'-nuclease"/>
    <property type="match status" value="1"/>
</dbReference>
<protein>
    <submittedName>
        <fullName evidence="1">NYN domain-containing protein</fullName>
    </submittedName>
</protein>
<dbReference type="EMBL" id="JBHRZH010000001">
    <property type="protein sequence ID" value="MFC3759244.1"/>
    <property type="molecule type" value="Genomic_DNA"/>
</dbReference>
<sequence length="242" mass="26872">MRVGVYVDGFNLYYGARQSCGRGTSGWRWLDVRALACDLIGERRNWEDAQVERVVYCTAVIDGASNPKGQQDQDVYLKALLASGSVDHIEYGYYVSRVRTSPLATRDAKGRPLLVRSDWPVVVHDGHKRISGGMFMVSYAYREEKGSDVNVASHLLVDALGGKIDAALVISNDSDLRFPLQEARQRVPVGLVNPSPTYLAGALRGLAREGAGRHFWRQLVAHDFRDHQLPDPAATYSLPEGW</sequence>
<accession>A0ABV7Y387</accession>
<gene>
    <name evidence="1" type="ORF">ACFOUW_00200</name>
</gene>
<dbReference type="CDD" id="cd18722">
    <property type="entry name" value="PIN_NicB-like"/>
    <property type="match status" value="1"/>
</dbReference>
<keyword evidence="2" id="KW-1185">Reference proteome</keyword>